<evidence type="ECO:0000313" key="1">
    <source>
        <dbReference type="EMBL" id="GAG27441.1"/>
    </source>
</evidence>
<gene>
    <name evidence="1" type="ORF">S01H1_52081</name>
</gene>
<proteinExistence type="predicted"/>
<sequence length="153" mass="16720">MFCKNIDVSQAVSYSGGVTVDGDVKPLMTIGAVVEQCFTTGLAPVMCLYMRGKPLNVSPSAVGEFQAKWKEAALHASVVVCIGVNPHAPDKHIWEPLTQTEAAIWFIGDEKEFRNWAGQRVTGTSEFLSPYFHTGYGDLERRLVQLGTEPGTD</sequence>
<dbReference type="EMBL" id="BARS01033647">
    <property type="protein sequence ID" value="GAG27441.1"/>
    <property type="molecule type" value="Genomic_DNA"/>
</dbReference>
<dbReference type="AlphaFoldDB" id="X0XRE5"/>
<reference evidence="1" key="1">
    <citation type="journal article" date="2014" name="Front. Microbiol.">
        <title>High frequency of phylogenetically diverse reductive dehalogenase-homologous genes in deep subseafloor sedimentary metagenomes.</title>
        <authorList>
            <person name="Kawai M."/>
            <person name="Futagami T."/>
            <person name="Toyoda A."/>
            <person name="Takaki Y."/>
            <person name="Nishi S."/>
            <person name="Hori S."/>
            <person name="Arai W."/>
            <person name="Tsubouchi T."/>
            <person name="Morono Y."/>
            <person name="Uchiyama I."/>
            <person name="Ito T."/>
            <person name="Fujiyama A."/>
            <person name="Inagaki F."/>
            <person name="Takami H."/>
        </authorList>
    </citation>
    <scope>NUCLEOTIDE SEQUENCE</scope>
    <source>
        <strain evidence="1">Expedition CK06-06</strain>
    </source>
</reference>
<accession>X0XRE5</accession>
<protein>
    <submittedName>
        <fullName evidence="1">Uncharacterized protein</fullName>
    </submittedName>
</protein>
<comment type="caution">
    <text evidence="1">The sequence shown here is derived from an EMBL/GenBank/DDBJ whole genome shotgun (WGS) entry which is preliminary data.</text>
</comment>
<name>X0XRE5_9ZZZZ</name>
<organism evidence="1">
    <name type="scientific">marine sediment metagenome</name>
    <dbReference type="NCBI Taxonomy" id="412755"/>
    <lineage>
        <taxon>unclassified sequences</taxon>
        <taxon>metagenomes</taxon>
        <taxon>ecological metagenomes</taxon>
    </lineage>
</organism>